<protein>
    <submittedName>
        <fullName evidence="4">Molybdopterin synthase catalytic subunit</fullName>
    </submittedName>
</protein>
<dbReference type="CDD" id="cd00756">
    <property type="entry name" value="MoaE"/>
    <property type="match status" value="1"/>
</dbReference>
<evidence type="ECO:0000313" key="2">
    <source>
        <dbReference type="EMBL" id="VDK77660.1"/>
    </source>
</evidence>
<evidence type="ECO:0000313" key="3">
    <source>
        <dbReference type="Proteomes" id="UP000271087"/>
    </source>
</evidence>
<dbReference type="InterPro" id="IPR036563">
    <property type="entry name" value="MoaE_sf"/>
</dbReference>
<dbReference type="PANTHER" id="PTHR23404">
    <property type="entry name" value="MOLYBDOPTERIN SYNTHASE RELATED"/>
    <property type="match status" value="1"/>
</dbReference>
<dbReference type="InterPro" id="IPR003448">
    <property type="entry name" value="Mopterin_biosynth_MoaE"/>
</dbReference>
<reference evidence="4" key="1">
    <citation type="submission" date="2016-06" db="UniProtKB">
        <authorList>
            <consortium name="WormBaseParasite"/>
        </authorList>
    </citation>
    <scope>IDENTIFICATION</scope>
</reference>
<dbReference type="OrthoDB" id="5531344at2759"/>
<dbReference type="STRING" id="42157.A0A182EBN6"/>
<proteinExistence type="predicted"/>
<sequence length="564" mass="64755">MENDGIPGYQGPNNSKRRWLGSLNTDPSIIRDEFSDCSEDEVPDAFVPRKRRLMSLSHNKSFHSPVLKFMLQAEANVENGVGRKKDPKIFQNSVDFDEFSDFSDEFEKESLSKLDVLKTNGKNQFSSDFDAEFSSTNGAEFSSTDNIDFSQSREELIKEFKNVSLDEPEYQFLNRLFSKDDISALGLFAYLFRSFRCTDSFTHFVYVFILVPFNSVIQIMKDFISWPKRCKVHNQSKNGGAYVLGIAGCSNSGKTTLSKILSTALINEGMQVAVLCQDAFYCRQEQLERIVSRTDPKIIFYNYDTIKALDTNKFVSNLLNAIVMNDFVIVEGNMIMEIENLRHLFHRCIFITLDYNLCKQRRRTRKYEFSDLPGYVEEIVWPAYRNHLANAYDLARHSSAIVFIDGNVQKFFSESEVKTMLSKLSKNLLLIQADELQLSHAVDFVNTPKNGGISIFLGTTRDNFDGKQVVRLEFEAYDEMVYKELDRLCDELRRSCPTVDRIALIHKVGKVLVGEASIIMAVSAPHRKDAFRATEKGIDYLKSRVPIWKKEVYSDDTYCWKGNL</sequence>
<dbReference type="SUPFAM" id="SSF52540">
    <property type="entry name" value="P-loop containing nucleoside triphosphate hydrolases"/>
    <property type="match status" value="1"/>
</dbReference>
<dbReference type="Pfam" id="PF02391">
    <property type="entry name" value="MoaE"/>
    <property type="match status" value="1"/>
</dbReference>
<dbReference type="EMBL" id="UYRW01001464">
    <property type="protein sequence ID" value="VDK77660.1"/>
    <property type="molecule type" value="Genomic_DNA"/>
</dbReference>
<dbReference type="InterPro" id="IPR027417">
    <property type="entry name" value="P-loop_NTPase"/>
</dbReference>
<dbReference type="Gene3D" id="3.40.50.300">
    <property type="entry name" value="P-loop containing nucleotide triphosphate hydrolases"/>
    <property type="match status" value="1"/>
</dbReference>
<evidence type="ECO:0000313" key="4">
    <source>
        <dbReference type="WBParaSite" id="nOo.2.0.1.t05470-RA"/>
    </source>
</evidence>
<dbReference type="AlphaFoldDB" id="A0A182EBN6"/>
<organism evidence="4">
    <name type="scientific">Onchocerca ochengi</name>
    <name type="common">Filarial nematode worm</name>
    <dbReference type="NCBI Taxonomy" id="42157"/>
    <lineage>
        <taxon>Eukaryota</taxon>
        <taxon>Metazoa</taxon>
        <taxon>Ecdysozoa</taxon>
        <taxon>Nematoda</taxon>
        <taxon>Chromadorea</taxon>
        <taxon>Rhabditida</taxon>
        <taxon>Spirurina</taxon>
        <taxon>Spiruromorpha</taxon>
        <taxon>Filarioidea</taxon>
        <taxon>Onchocercidae</taxon>
        <taxon>Onchocerca</taxon>
    </lineage>
</organism>
<reference evidence="2 3" key="2">
    <citation type="submission" date="2018-08" db="EMBL/GenBank/DDBJ databases">
        <authorList>
            <person name="Laetsch R D."/>
            <person name="Stevens L."/>
            <person name="Kumar S."/>
            <person name="Blaxter L. M."/>
        </authorList>
    </citation>
    <scope>NUCLEOTIDE SEQUENCE [LARGE SCALE GENOMIC DNA]</scope>
</reference>
<gene>
    <name evidence="2" type="ORF">NOO_LOCUS5470</name>
</gene>
<dbReference type="Gene3D" id="3.90.1170.40">
    <property type="entry name" value="Molybdopterin biosynthesis MoaE subunit"/>
    <property type="match status" value="1"/>
</dbReference>
<name>A0A182EBN6_ONCOC</name>
<dbReference type="Proteomes" id="UP000271087">
    <property type="component" value="Unassembled WGS sequence"/>
</dbReference>
<feature type="region of interest" description="Disordered" evidence="1">
    <location>
        <begin position="1"/>
        <end position="22"/>
    </location>
</feature>
<dbReference type="SUPFAM" id="SSF54690">
    <property type="entry name" value="Molybdopterin synthase subunit MoaE"/>
    <property type="match status" value="1"/>
</dbReference>
<evidence type="ECO:0000256" key="1">
    <source>
        <dbReference type="SAM" id="MobiDB-lite"/>
    </source>
</evidence>
<dbReference type="WBParaSite" id="nOo.2.0.1.t05470-RA">
    <property type="protein sequence ID" value="nOo.2.0.1.t05470-RA"/>
    <property type="gene ID" value="nOo.2.0.1.g05470"/>
</dbReference>
<dbReference type="GO" id="GO:0006777">
    <property type="term" value="P:Mo-molybdopterin cofactor biosynthetic process"/>
    <property type="evidence" value="ECO:0007669"/>
    <property type="project" value="InterPro"/>
</dbReference>
<accession>A0A182EBN6</accession>
<keyword evidence="3" id="KW-1185">Reference proteome</keyword>